<proteinExistence type="predicted"/>
<feature type="compositionally biased region" description="Basic residues" evidence="1">
    <location>
        <begin position="280"/>
        <end position="292"/>
    </location>
</feature>
<accession>A0ABR1J081</accession>
<feature type="region of interest" description="Disordered" evidence="1">
    <location>
        <begin position="428"/>
        <end position="472"/>
    </location>
</feature>
<feature type="compositionally biased region" description="Pro residues" evidence="1">
    <location>
        <begin position="496"/>
        <end position="505"/>
    </location>
</feature>
<dbReference type="Pfam" id="PF03235">
    <property type="entry name" value="GmrSD_N"/>
    <property type="match status" value="1"/>
</dbReference>
<evidence type="ECO:0000256" key="1">
    <source>
        <dbReference type="SAM" id="MobiDB-lite"/>
    </source>
</evidence>
<feature type="compositionally biased region" description="Basic and acidic residues" evidence="1">
    <location>
        <begin position="1"/>
        <end position="10"/>
    </location>
</feature>
<evidence type="ECO:0000259" key="2">
    <source>
        <dbReference type="Pfam" id="PF03235"/>
    </source>
</evidence>
<feature type="compositionally biased region" description="Basic and acidic residues" evidence="1">
    <location>
        <begin position="305"/>
        <end position="316"/>
    </location>
</feature>
<reference evidence="3 4" key="1">
    <citation type="submission" date="2024-01" db="EMBL/GenBank/DDBJ databases">
        <title>A draft genome for the cacao thread blight pathogen Marasmiellus scandens.</title>
        <authorList>
            <person name="Baruah I.K."/>
            <person name="Leung J."/>
            <person name="Bukari Y."/>
            <person name="Amoako-Attah I."/>
            <person name="Meinhardt L.W."/>
            <person name="Bailey B.A."/>
            <person name="Cohen S.P."/>
        </authorList>
    </citation>
    <scope>NUCLEOTIDE SEQUENCE [LARGE SCALE GENOMIC DNA]</scope>
    <source>
        <strain evidence="3 4">GH-19</strain>
    </source>
</reference>
<dbReference type="InterPro" id="IPR004919">
    <property type="entry name" value="GmrSD_N"/>
</dbReference>
<dbReference type="PANTHER" id="PTHR39639">
    <property type="entry name" value="CHROMOSOME 16, WHOLE GENOME SHOTGUN SEQUENCE"/>
    <property type="match status" value="1"/>
</dbReference>
<feature type="region of interest" description="Disordered" evidence="1">
    <location>
        <begin position="1"/>
        <end position="22"/>
    </location>
</feature>
<dbReference type="Proteomes" id="UP001498398">
    <property type="component" value="Unassembled WGS sequence"/>
</dbReference>
<comment type="caution">
    <text evidence="3">The sequence shown here is derived from an EMBL/GenBank/DDBJ whole genome shotgun (WGS) entry which is preliminary data.</text>
</comment>
<organism evidence="3 4">
    <name type="scientific">Marasmiellus scandens</name>
    <dbReference type="NCBI Taxonomy" id="2682957"/>
    <lineage>
        <taxon>Eukaryota</taxon>
        <taxon>Fungi</taxon>
        <taxon>Dikarya</taxon>
        <taxon>Basidiomycota</taxon>
        <taxon>Agaricomycotina</taxon>
        <taxon>Agaricomycetes</taxon>
        <taxon>Agaricomycetidae</taxon>
        <taxon>Agaricales</taxon>
        <taxon>Marasmiineae</taxon>
        <taxon>Omphalotaceae</taxon>
        <taxon>Marasmiellus</taxon>
    </lineage>
</organism>
<protein>
    <recommendedName>
        <fullName evidence="2">GmrSD restriction endonucleases N-terminal domain-containing protein</fullName>
    </recommendedName>
</protein>
<feature type="region of interest" description="Disordered" evidence="1">
    <location>
        <begin position="269"/>
        <end position="321"/>
    </location>
</feature>
<gene>
    <name evidence="3" type="ORF">VKT23_014557</name>
</gene>
<dbReference type="PANTHER" id="PTHR39639:SF1">
    <property type="entry name" value="DUF262 DOMAIN-CONTAINING PROTEIN"/>
    <property type="match status" value="1"/>
</dbReference>
<name>A0ABR1J081_9AGAR</name>
<evidence type="ECO:0000313" key="3">
    <source>
        <dbReference type="EMBL" id="KAK7446351.1"/>
    </source>
</evidence>
<keyword evidence="4" id="KW-1185">Reference proteome</keyword>
<evidence type="ECO:0000313" key="4">
    <source>
        <dbReference type="Proteomes" id="UP001498398"/>
    </source>
</evidence>
<feature type="domain" description="GmrSD restriction endonucleases N-terminal" evidence="2">
    <location>
        <begin position="50"/>
        <end position="194"/>
    </location>
</feature>
<feature type="region of interest" description="Disordered" evidence="1">
    <location>
        <begin position="486"/>
        <end position="559"/>
    </location>
</feature>
<dbReference type="EMBL" id="JBANRG010000044">
    <property type="protein sequence ID" value="KAK7446351.1"/>
    <property type="molecule type" value="Genomic_DNA"/>
</dbReference>
<sequence length="631" mass="71753">MSRDDSRTSDDNSGLAESLGDQHDEYKLQKVLKPPRATTYTAQALYEQIQSRDIDLEPEYQRDVVWTEAKQIGIIDSILRNFYIPPIIFAVKSDDEGFEMKTCIDGKQRLTSIFKFMDGLIPHRDPITNEKLWYKRNHIVHQRSKKNVHLLPERYRRSFANKQIVCVEYQDLTDADERDIFQRVQLGMALTPAEKLHVINTPRANFIRSLLASYVEGHVLGDPRQMPWERSRGSDFRCVAQAVFVMSKWGTNSLVGSGSLPQVERWLTERGDTPKVSAPPKKKGPGKPRKKPRDLDMDVDEDSNDQDKFYDEHDSDYTDAPQVPEPFMRKVREAYGILAELVTTDGLNHIFHLTHIPKVSPIEMICIPVLIYAHGVHAKPNARLSANELANAINDMRANVRLVHKDIRMNDRVGKTMIEFIRNARKATSPANMESLSMDIPEPPHTTGNKRKRDSNATACNPEISTLPTLLPTKSTFRRKVASLDHANHNTLQRVPTPPPPPPWVTLPRAESPDSEIDSLPSPERLNHIPSATKNVQRQHRHSPPNPQRLPSPDHNNSAFSSFVEFQRHSQPRKSTPTKIFESEVKRESDYAGGSLPAVHSRQAHLSDPLMMQQLLGFQMMGIVSQNHLQG</sequence>